<dbReference type="AlphaFoldDB" id="A0A023X356"/>
<evidence type="ECO:0000313" key="2">
    <source>
        <dbReference type="EMBL" id="AHY46606.1"/>
    </source>
</evidence>
<keyword evidence="4" id="KW-1185">Reference proteome</keyword>
<dbReference type="InterPro" id="IPR052935">
    <property type="entry name" value="Mg2+_PAP"/>
</dbReference>
<reference evidence="3" key="2">
    <citation type="submission" date="2023-11" db="EMBL/GenBank/DDBJ databases">
        <title>MicrobeMod: A computational toolkit for identifying prokaryotic methylation and restriction-modification with nanopore sequencing.</title>
        <authorList>
            <person name="Crits-Christoph A."/>
            <person name="Kang S.C."/>
            <person name="Lee H."/>
            <person name="Ostrov N."/>
        </authorList>
    </citation>
    <scope>NUCLEOTIDE SEQUENCE</scope>
    <source>
        <strain evidence="3">ATCC 51242</strain>
    </source>
</reference>
<dbReference type="KEGG" id="rrd:RradSPS_1323"/>
<evidence type="ECO:0000313" key="4">
    <source>
        <dbReference type="Proteomes" id="UP000025229"/>
    </source>
</evidence>
<dbReference type="RefSeq" id="WP_084263789.1">
    <property type="nucleotide sequence ID" value="NZ_CP007514.1"/>
</dbReference>
<gene>
    <name evidence="2" type="ORF">RradSPS_1323</name>
    <name evidence="3" type="ORF">SIL72_08230</name>
</gene>
<sequence length="394" mass="44459">MGAWSKKDLLKRALTPSLPVRVAGRFAYRQARHVAGYTFHRAEAAVDRAWFWWKVRLGLLDRLEVLPYRGHGTREMVFLKGRVLEEKGITHSRETDTTLQNLRNMFRRFNSSEVPYARVRGRHSGVEQEVEADDEGFFELSFRLPDGKDLPERFEWHPVEVELRGPGKPGSARARGWSLVPPGDSEFFVVSDLDDTVIHSRVTNVLAMLWIVLFNNAHTRLPFAGVGALYEALRAGSDGARRNPVFYVSSSPWNIYDLLVDFMDVHEVPHGPIFLKDWSLGVLGSHEDHKLGAIRRLLADYPGMPFVLIGDSGEEDPEIYARAIAEHPGRIRAVFIRDVTGPLRREEVYTIASALPETDAKMYLVRDSGEAAEISASLGLIAPESVRTVYKNLA</sequence>
<name>A0A023X356_RUBRA</name>
<evidence type="ECO:0000313" key="3">
    <source>
        <dbReference type="EMBL" id="MDX5894013.1"/>
    </source>
</evidence>
<organism evidence="2 4">
    <name type="scientific">Rubrobacter radiotolerans</name>
    <name type="common">Arthrobacter radiotolerans</name>
    <dbReference type="NCBI Taxonomy" id="42256"/>
    <lineage>
        <taxon>Bacteria</taxon>
        <taxon>Bacillati</taxon>
        <taxon>Actinomycetota</taxon>
        <taxon>Rubrobacteria</taxon>
        <taxon>Rubrobacterales</taxon>
        <taxon>Rubrobacteraceae</taxon>
        <taxon>Rubrobacter</taxon>
    </lineage>
</organism>
<dbReference type="PATRIC" id="fig|42256.3.peg.1340"/>
<dbReference type="GO" id="GO:0008195">
    <property type="term" value="F:phosphatidate phosphatase activity"/>
    <property type="evidence" value="ECO:0007669"/>
    <property type="project" value="InterPro"/>
</dbReference>
<feature type="domain" description="Phosphatidate phosphatase APP1 catalytic" evidence="1">
    <location>
        <begin position="188"/>
        <end position="338"/>
    </location>
</feature>
<dbReference type="Proteomes" id="UP000025229">
    <property type="component" value="Chromosome"/>
</dbReference>
<dbReference type="EMBL" id="CP007514">
    <property type="protein sequence ID" value="AHY46606.1"/>
    <property type="molecule type" value="Genomic_DNA"/>
</dbReference>
<dbReference type="InterPro" id="IPR019236">
    <property type="entry name" value="APP1_cat"/>
</dbReference>
<proteinExistence type="predicted"/>
<protein>
    <submittedName>
        <fullName evidence="3">Phosphatase domain-containing protein</fullName>
    </submittedName>
</protein>
<accession>A0A023X356</accession>
<evidence type="ECO:0000259" key="1">
    <source>
        <dbReference type="Pfam" id="PF09949"/>
    </source>
</evidence>
<dbReference type="STRING" id="42256.RradSPS_1323"/>
<dbReference type="PANTHER" id="PTHR28208">
    <property type="entry name" value="PHOSPHATIDATE PHOSPHATASE APP1"/>
    <property type="match status" value="1"/>
</dbReference>
<dbReference type="Proteomes" id="UP001281130">
    <property type="component" value="Unassembled WGS sequence"/>
</dbReference>
<dbReference type="eggNOG" id="COG4850">
    <property type="taxonomic scope" value="Bacteria"/>
</dbReference>
<dbReference type="OrthoDB" id="9789875at2"/>
<dbReference type="EMBL" id="JAWXXX010000001">
    <property type="protein sequence ID" value="MDX5894013.1"/>
    <property type="molecule type" value="Genomic_DNA"/>
</dbReference>
<dbReference type="PANTHER" id="PTHR28208:SF3">
    <property type="entry name" value="PHOSPHATIDATE PHOSPHATASE APP1"/>
    <property type="match status" value="1"/>
</dbReference>
<reference evidence="2 4" key="1">
    <citation type="submission" date="2014-03" db="EMBL/GenBank/DDBJ databases">
        <title>Complete genome sequence of the Radio-Resistant Rubrobacter radiotolerans RSPS-4.</title>
        <authorList>
            <person name="Egas C.C."/>
            <person name="Barroso C.C."/>
            <person name="Froufe H.J.C."/>
            <person name="Pacheco J.J."/>
            <person name="Albuquerque L.L."/>
            <person name="da Costa M.M.S."/>
        </authorList>
    </citation>
    <scope>NUCLEOTIDE SEQUENCE [LARGE SCALE GENOMIC DNA]</scope>
    <source>
        <strain evidence="2 4">RSPS-4</strain>
    </source>
</reference>
<dbReference type="HOGENOM" id="CLU_038931_1_0_11"/>
<dbReference type="Pfam" id="PF09949">
    <property type="entry name" value="APP1_cat"/>
    <property type="match status" value="1"/>
</dbReference>